<keyword evidence="4 9" id="KW-0812">Transmembrane</keyword>
<proteinExistence type="inferred from homology"/>
<dbReference type="SUPFAM" id="SSF103088">
    <property type="entry name" value="OmpA-like"/>
    <property type="match status" value="1"/>
</dbReference>
<gene>
    <name evidence="11" type="ORF">KK488_09000</name>
</gene>
<dbReference type="RefSeq" id="WP_214622832.1">
    <property type="nucleotide sequence ID" value="NZ_JAHGAW010000005.1"/>
</dbReference>
<dbReference type="AlphaFoldDB" id="A0A9X1DBM2"/>
<keyword evidence="3" id="KW-1003">Cell membrane</keyword>
<dbReference type="Pfam" id="PF00691">
    <property type="entry name" value="OmpA"/>
    <property type="match status" value="1"/>
</dbReference>
<dbReference type="Pfam" id="PF13677">
    <property type="entry name" value="MotB_plug"/>
    <property type="match status" value="1"/>
</dbReference>
<evidence type="ECO:0000256" key="7">
    <source>
        <dbReference type="PROSITE-ProRule" id="PRU00473"/>
    </source>
</evidence>
<feature type="compositionally biased region" description="Basic and acidic residues" evidence="8">
    <location>
        <begin position="369"/>
        <end position="379"/>
    </location>
</feature>
<dbReference type="InterPro" id="IPR025713">
    <property type="entry name" value="MotB-like_N_dom"/>
</dbReference>
<accession>A0A9X1DBM2</accession>
<dbReference type="CDD" id="cd07185">
    <property type="entry name" value="OmpA_C-like"/>
    <property type="match status" value="1"/>
</dbReference>
<dbReference type="Gene3D" id="3.30.1330.60">
    <property type="entry name" value="OmpA-like domain"/>
    <property type="match status" value="1"/>
</dbReference>
<dbReference type="InterPro" id="IPR036737">
    <property type="entry name" value="OmpA-like_sf"/>
</dbReference>
<feature type="region of interest" description="Disordered" evidence="8">
    <location>
        <begin position="346"/>
        <end position="379"/>
    </location>
</feature>
<evidence type="ECO:0000256" key="5">
    <source>
        <dbReference type="ARBA" id="ARBA00022989"/>
    </source>
</evidence>
<evidence type="ECO:0000256" key="6">
    <source>
        <dbReference type="ARBA" id="ARBA00023136"/>
    </source>
</evidence>
<dbReference type="Proteomes" id="UP001138757">
    <property type="component" value="Unassembled WGS sequence"/>
</dbReference>
<evidence type="ECO:0000256" key="3">
    <source>
        <dbReference type="ARBA" id="ARBA00022475"/>
    </source>
</evidence>
<evidence type="ECO:0000259" key="10">
    <source>
        <dbReference type="PROSITE" id="PS51123"/>
    </source>
</evidence>
<dbReference type="PROSITE" id="PS51123">
    <property type="entry name" value="OMPA_2"/>
    <property type="match status" value="1"/>
</dbReference>
<keyword evidence="5 9" id="KW-1133">Transmembrane helix</keyword>
<comment type="similarity">
    <text evidence="2">Belongs to the MotB family.</text>
</comment>
<evidence type="ECO:0000256" key="1">
    <source>
        <dbReference type="ARBA" id="ARBA00004162"/>
    </source>
</evidence>
<feature type="transmembrane region" description="Helical" evidence="9">
    <location>
        <begin position="37"/>
        <end position="56"/>
    </location>
</feature>
<dbReference type="EMBL" id="JAHGAW010000005">
    <property type="protein sequence ID" value="MBT2187082.1"/>
    <property type="molecule type" value="Genomic_DNA"/>
</dbReference>
<dbReference type="InterPro" id="IPR006665">
    <property type="entry name" value="OmpA-like"/>
</dbReference>
<name>A0A9X1DBM2_9SPHN</name>
<evidence type="ECO:0000256" key="8">
    <source>
        <dbReference type="SAM" id="MobiDB-lite"/>
    </source>
</evidence>
<feature type="domain" description="OmpA-like" evidence="10">
    <location>
        <begin position="167"/>
        <end position="290"/>
    </location>
</feature>
<dbReference type="PANTHER" id="PTHR30329">
    <property type="entry name" value="STATOR ELEMENT OF FLAGELLAR MOTOR COMPLEX"/>
    <property type="match status" value="1"/>
</dbReference>
<reference evidence="11" key="1">
    <citation type="submission" date="2021-05" db="EMBL/GenBank/DDBJ databases">
        <title>Genome of Sphingobium sp. strain.</title>
        <authorList>
            <person name="Fan R."/>
        </authorList>
    </citation>
    <scope>NUCLEOTIDE SEQUENCE</scope>
    <source>
        <strain evidence="11">H33</strain>
    </source>
</reference>
<dbReference type="PANTHER" id="PTHR30329:SF21">
    <property type="entry name" value="LIPOPROTEIN YIAD-RELATED"/>
    <property type="match status" value="1"/>
</dbReference>
<comment type="subcellular location">
    <subcellularLocation>
        <location evidence="1">Cell membrane</location>
        <topology evidence="1">Single-pass membrane protein</topology>
    </subcellularLocation>
</comment>
<evidence type="ECO:0000256" key="2">
    <source>
        <dbReference type="ARBA" id="ARBA00008914"/>
    </source>
</evidence>
<keyword evidence="6 7" id="KW-0472">Membrane</keyword>
<sequence>MAQPPKKRANEPEPRPIIVKKIIAEAHGGHHGGAWKVAYADFVTAMMAFFLLMWLLGATTEKQRKGLADYFTPTLVQMKMDSAGSNGLFGGDSLTSKGNHPTTGGEGNLAITIPRDATGVKDVGGENMKNSDRQKFEQLKRVIEKKILEEKALRRLKKHIKFTETREGLRIDLIDEADFAMFAMGTDRLLPEAHELLAKVAQVIAGVSNDVIVTGHTDGLPYSAGRNMNNWMLSSSRAEATRAVLAQNGIGNQRFLRIEGVADREPFVAADPYDPRNRRMSVVLAWSKGLDRQLARGAAGAGAGDPKGDEAQVELDERRRGMMRDERIALNEQALRKIDLGKTALPTGATIINQSQVKSGKAAPGKSEPTPKKAEGGHH</sequence>
<dbReference type="GO" id="GO:0005886">
    <property type="term" value="C:plasma membrane"/>
    <property type="evidence" value="ECO:0007669"/>
    <property type="project" value="UniProtKB-SubCell"/>
</dbReference>
<protein>
    <submittedName>
        <fullName evidence="11">OmpA family protein</fullName>
    </submittedName>
</protein>
<dbReference type="InterPro" id="IPR050330">
    <property type="entry name" value="Bact_OuterMem_StrucFunc"/>
</dbReference>
<keyword evidence="12" id="KW-1185">Reference proteome</keyword>
<evidence type="ECO:0000256" key="4">
    <source>
        <dbReference type="ARBA" id="ARBA00022692"/>
    </source>
</evidence>
<comment type="caution">
    <text evidence="11">The sequence shown here is derived from an EMBL/GenBank/DDBJ whole genome shotgun (WGS) entry which is preliminary data.</text>
</comment>
<evidence type="ECO:0000313" key="12">
    <source>
        <dbReference type="Proteomes" id="UP001138757"/>
    </source>
</evidence>
<evidence type="ECO:0000256" key="9">
    <source>
        <dbReference type="SAM" id="Phobius"/>
    </source>
</evidence>
<organism evidence="11 12">
    <name type="scientific">Sphingobium nicotianae</name>
    <dbReference type="NCBI Taxonomy" id="2782607"/>
    <lineage>
        <taxon>Bacteria</taxon>
        <taxon>Pseudomonadati</taxon>
        <taxon>Pseudomonadota</taxon>
        <taxon>Alphaproteobacteria</taxon>
        <taxon>Sphingomonadales</taxon>
        <taxon>Sphingomonadaceae</taxon>
        <taxon>Sphingobium</taxon>
    </lineage>
</organism>
<evidence type="ECO:0000313" key="11">
    <source>
        <dbReference type="EMBL" id="MBT2187082.1"/>
    </source>
</evidence>